<evidence type="ECO:0000259" key="3">
    <source>
        <dbReference type="Pfam" id="PF00870"/>
    </source>
</evidence>
<dbReference type="EMBL" id="JH668559">
    <property type="protein sequence ID" value="KAG6457851.1"/>
    <property type="molecule type" value="Genomic_DNA"/>
</dbReference>
<organism evidence="4 5">
    <name type="scientific">Manduca sexta</name>
    <name type="common">Tobacco hawkmoth</name>
    <name type="synonym">Tobacco hornworm</name>
    <dbReference type="NCBI Taxonomy" id="7130"/>
    <lineage>
        <taxon>Eukaryota</taxon>
        <taxon>Metazoa</taxon>
        <taxon>Ecdysozoa</taxon>
        <taxon>Arthropoda</taxon>
        <taxon>Hexapoda</taxon>
        <taxon>Insecta</taxon>
        <taxon>Pterygota</taxon>
        <taxon>Neoptera</taxon>
        <taxon>Endopterygota</taxon>
        <taxon>Lepidoptera</taxon>
        <taxon>Glossata</taxon>
        <taxon>Ditrysia</taxon>
        <taxon>Bombycoidea</taxon>
        <taxon>Sphingidae</taxon>
        <taxon>Sphinginae</taxon>
        <taxon>Sphingini</taxon>
        <taxon>Manduca</taxon>
    </lineage>
</organism>
<accession>A0A922CTR2</accession>
<dbReference type="PANTHER" id="PTHR11447:SF16">
    <property type="entry name" value="P53 PROTEIN LONG FORM VARIANT 1"/>
    <property type="match status" value="1"/>
</dbReference>
<protein>
    <recommendedName>
        <fullName evidence="3">p53 DNA-binding domain-containing protein</fullName>
    </recommendedName>
</protein>
<evidence type="ECO:0000256" key="1">
    <source>
        <dbReference type="PIRSR" id="PIRSR602117-1"/>
    </source>
</evidence>
<sequence length="441" mass="49459">MSDFIEDLDKFLDEYGMLDSPSGFDSFSELGEMLAMNEQAALGIEMRPPMQQQAAPELVKPPPMQQQAAPELVKPPPMQQQAAPELVKPPPMQQQAAPELVKPPPMQQQAAPELVMPPPMQQHAAPELQPAPRTPISLGVPSKEPLKLLPFTVKVLVPKEKPKHYTFTKTFNLALVKPDLPFAVQFNYGRLPGNEPMYVRAMLVFANPIQAGKRVETCRNHYDKLRPARGEVLAKSVLHSYQPGPGVYQQGEPANPQSWLSIVVPATGTQIQHIYEMKCKNTCFRNMTHRAIEIIFTLEDMWGNAYARHVMGLQSCSSPFRDLKDMKKPQRNCKRAQTPSTRSSGRKRPRLLSVESESIDSSTSEVESIDVSRMESAGNDIVTNEQNFVPLPVLALAFSIQWDRCAAVLWWRCRCRVAIVSSVDDQAVVQHYPTRREFALG</sequence>
<dbReference type="GO" id="GO:0046872">
    <property type="term" value="F:metal ion binding"/>
    <property type="evidence" value="ECO:0007669"/>
    <property type="project" value="UniProtKB-KW"/>
</dbReference>
<reference evidence="4" key="1">
    <citation type="journal article" date="2016" name="Insect Biochem. Mol. Biol.">
        <title>Multifaceted biological insights from a draft genome sequence of the tobacco hornworm moth, Manduca sexta.</title>
        <authorList>
            <person name="Kanost M.R."/>
            <person name="Arrese E.L."/>
            <person name="Cao X."/>
            <person name="Chen Y.R."/>
            <person name="Chellapilla S."/>
            <person name="Goldsmith M.R."/>
            <person name="Grosse-Wilde E."/>
            <person name="Heckel D.G."/>
            <person name="Herndon N."/>
            <person name="Jiang H."/>
            <person name="Papanicolaou A."/>
            <person name="Qu J."/>
            <person name="Soulages J.L."/>
            <person name="Vogel H."/>
            <person name="Walters J."/>
            <person name="Waterhouse R.M."/>
            <person name="Ahn S.J."/>
            <person name="Almeida F.C."/>
            <person name="An C."/>
            <person name="Aqrawi P."/>
            <person name="Bretschneider A."/>
            <person name="Bryant W.B."/>
            <person name="Bucks S."/>
            <person name="Chao H."/>
            <person name="Chevignon G."/>
            <person name="Christen J.M."/>
            <person name="Clarke D.F."/>
            <person name="Dittmer N.T."/>
            <person name="Ferguson L.C.F."/>
            <person name="Garavelou S."/>
            <person name="Gordon K.H.J."/>
            <person name="Gunaratna R.T."/>
            <person name="Han Y."/>
            <person name="Hauser F."/>
            <person name="He Y."/>
            <person name="Heidel-Fischer H."/>
            <person name="Hirsh A."/>
            <person name="Hu Y."/>
            <person name="Jiang H."/>
            <person name="Kalra D."/>
            <person name="Klinner C."/>
            <person name="Konig C."/>
            <person name="Kovar C."/>
            <person name="Kroll A.R."/>
            <person name="Kuwar S.S."/>
            <person name="Lee S.L."/>
            <person name="Lehman R."/>
            <person name="Li K."/>
            <person name="Li Z."/>
            <person name="Liang H."/>
            <person name="Lovelace S."/>
            <person name="Lu Z."/>
            <person name="Mansfield J.H."/>
            <person name="McCulloch K.J."/>
            <person name="Mathew T."/>
            <person name="Morton B."/>
            <person name="Muzny D.M."/>
            <person name="Neunemann D."/>
            <person name="Ongeri F."/>
            <person name="Pauchet Y."/>
            <person name="Pu L.L."/>
            <person name="Pyrousis I."/>
            <person name="Rao X.J."/>
            <person name="Redding A."/>
            <person name="Roesel C."/>
            <person name="Sanchez-Gracia A."/>
            <person name="Schaack S."/>
            <person name="Shukla A."/>
            <person name="Tetreau G."/>
            <person name="Wang Y."/>
            <person name="Xiong G.H."/>
            <person name="Traut W."/>
            <person name="Walsh T.K."/>
            <person name="Worley K.C."/>
            <person name="Wu D."/>
            <person name="Wu W."/>
            <person name="Wu Y.Q."/>
            <person name="Zhang X."/>
            <person name="Zou Z."/>
            <person name="Zucker H."/>
            <person name="Briscoe A.D."/>
            <person name="Burmester T."/>
            <person name="Clem R.J."/>
            <person name="Feyereisen R."/>
            <person name="Grimmelikhuijzen C.J.P."/>
            <person name="Hamodrakas S.J."/>
            <person name="Hansson B.S."/>
            <person name="Huguet E."/>
            <person name="Jermiin L.S."/>
            <person name="Lan Q."/>
            <person name="Lehman H.K."/>
            <person name="Lorenzen M."/>
            <person name="Merzendorfer H."/>
            <person name="Michalopoulos I."/>
            <person name="Morton D.B."/>
            <person name="Muthukrishnan S."/>
            <person name="Oakeshott J.G."/>
            <person name="Palmer W."/>
            <person name="Park Y."/>
            <person name="Passarelli A.L."/>
            <person name="Rozas J."/>
            <person name="Schwartz L.M."/>
            <person name="Smith W."/>
            <person name="Southgate A."/>
            <person name="Vilcinskas A."/>
            <person name="Vogt R."/>
            <person name="Wang P."/>
            <person name="Werren J."/>
            <person name="Yu X.Q."/>
            <person name="Zhou J.J."/>
            <person name="Brown S.J."/>
            <person name="Scherer S.E."/>
            <person name="Richards S."/>
            <person name="Blissard G.W."/>
        </authorList>
    </citation>
    <scope>NUCLEOTIDE SEQUENCE</scope>
</reference>
<name>A0A922CTR2_MANSE</name>
<comment type="caution">
    <text evidence="4">The sequence shown here is derived from an EMBL/GenBank/DDBJ whole genome shotgun (WGS) entry which is preliminary data.</text>
</comment>
<dbReference type="GO" id="GO:0005634">
    <property type="term" value="C:nucleus"/>
    <property type="evidence" value="ECO:0007669"/>
    <property type="project" value="InterPro"/>
</dbReference>
<comment type="cofactor">
    <cofactor evidence="1">
        <name>Zn(2+)</name>
        <dbReference type="ChEBI" id="CHEBI:29105"/>
    </cofactor>
    <text evidence="1">Binds 1 zinc ion per subunit.</text>
</comment>
<feature type="binding site" evidence="1">
    <location>
        <position position="279"/>
    </location>
    <ligand>
        <name>Zn(2+)</name>
        <dbReference type="ChEBI" id="CHEBI:29105"/>
    </ligand>
</feature>
<keyword evidence="1" id="KW-0862">Zinc</keyword>
<evidence type="ECO:0000256" key="2">
    <source>
        <dbReference type="SAM" id="MobiDB-lite"/>
    </source>
</evidence>
<dbReference type="AlphaFoldDB" id="A0A922CTR2"/>
<feature type="binding site" evidence="1">
    <location>
        <position position="283"/>
    </location>
    <ligand>
        <name>Zn(2+)</name>
        <dbReference type="ChEBI" id="CHEBI:29105"/>
    </ligand>
</feature>
<dbReference type="GO" id="GO:0006915">
    <property type="term" value="P:apoptotic process"/>
    <property type="evidence" value="ECO:0007669"/>
    <property type="project" value="InterPro"/>
</dbReference>
<dbReference type="PANTHER" id="PTHR11447">
    <property type="entry name" value="CELLULAR TUMOR ANTIGEN P53"/>
    <property type="match status" value="1"/>
</dbReference>
<proteinExistence type="predicted"/>
<feature type="region of interest" description="Disordered" evidence="2">
    <location>
        <begin position="49"/>
        <end position="111"/>
    </location>
</feature>
<evidence type="ECO:0000313" key="4">
    <source>
        <dbReference type="EMBL" id="KAG6457851.1"/>
    </source>
</evidence>
<reference evidence="4" key="2">
    <citation type="submission" date="2020-12" db="EMBL/GenBank/DDBJ databases">
        <authorList>
            <person name="Kanost M."/>
        </authorList>
    </citation>
    <scope>NUCLEOTIDE SEQUENCE</scope>
</reference>
<evidence type="ECO:0000313" key="5">
    <source>
        <dbReference type="Proteomes" id="UP000791440"/>
    </source>
</evidence>
<dbReference type="Pfam" id="PF00870">
    <property type="entry name" value="P53"/>
    <property type="match status" value="1"/>
</dbReference>
<dbReference type="InterPro" id="IPR002117">
    <property type="entry name" value="p53_tumour_suppressor"/>
</dbReference>
<keyword evidence="1" id="KW-0479">Metal-binding</keyword>
<feature type="region of interest" description="Disordered" evidence="2">
    <location>
        <begin position="325"/>
        <end position="361"/>
    </location>
</feature>
<dbReference type="Proteomes" id="UP000791440">
    <property type="component" value="Unassembled WGS sequence"/>
</dbReference>
<dbReference type="InterPro" id="IPR011615">
    <property type="entry name" value="p53_DNA-bd"/>
</dbReference>
<dbReference type="GO" id="GO:0000978">
    <property type="term" value="F:RNA polymerase II cis-regulatory region sequence-specific DNA binding"/>
    <property type="evidence" value="ECO:0007669"/>
    <property type="project" value="TreeGrafter"/>
</dbReference>
<dbReference type="GO" id="GO:0000981">
    <property type="term" value="F:DNA-binding transcription factor activity, RNA polymerase II-specific"/>
    <property type="evidence" value="ECO:0007669"/>
    <property type="project" value="TreeGrafter"/>
</dbReference>
<gene>
    <name evidence="4" type="ORF">O3G_MSEX010533</name>
</gene>
<keyword evidence="5" id="KW-1185">Reference proteome</keyword>
<feature type="domain" description="p53 DNA-binding" evidence="3">
    <location>
        <begin position="151"/>
        <end position="328"/>
    </location>
</feature>